<evidence type="ECO:0000313" key="2">
    <source>
        <dbReference type="EMBL" id="KAL3831698.1"/>
    </source>
</evidence>
<dbReference type="AlphaFoldDB" id="A0ABD3T4V7"/>
<dbReference type="EMBL" id="JBJQND010000019">
    <property type="protein sequence ID" value="KAL3831698.1"/>
    <property type="molecule type" value="Genomic_DNA"/>
</dbReference>
<keyword evidence="3" id="KW-1185">Reference proteome</keyword>
<organism evidence="2 3">
    <name type="scientific">Sinanodonta woodiana</name>
    <name type="common">Chinese pond mussel</name>
    <name type="synonym">Anodonta woodiana</name>
    <dbReference type="NCBI Taxonomy" id="1069815"/>
    <lineage>
        <taxon>Eukaryota</taxon>
        <taxon>Metazoa</taxon>
        <taxon>Spiralia</taxon>
        <taxon>Lophotrochozoa</taxon>
        <taxon>Mollusca</taxon>
        <taxon>Bivalvia</taxon>
        <taxon>Autobranchia</taxon>
        <taxon>Heteroconchia</taxon>
        <taxon>Palaeoheterodonta</taxon>
        <taxon>Unionida</taxon>
        <taxon>Unionoidea</taxon>
        <taxon>Unionidae</taxon>
        <taxon>Unioninae</taxon>
        <taxon>Sinanodonta</taxon>
    </lineage>
</organism>
<proteinExistence type="predicted"/>
<name>A0ABD3T4V7_SINWO</name>
<gene>
    <name evidence="2" type="ORF">ACJMK2_023419</name>
</gene>
<comment type="caution">
    <text evidence="2">The sequence shown here is derived from an EMBL/GenBank/DDBJ whole genome shotgun (WGS) entry which is preliminary data.</text>
</comment>
<protein>
    <submittedName>
        <fullName evidence="2">Uncharacterized protein</fullName>
    </submittedName>
</protein>
<reference evidence="2 3" key="1">
    <citation type="submission" date="2024-11" db="EMBL/GenBank/DDBJ databases">
        <title>Chromosome-level genome assembly of the freshwater bivalve Anodonta woodiana.</title>
        <authorList>
            <person name="Chen X."/>
        </authorList>
    </citation>
    <scope>NUCLEOTIDE SEQUENCE [LARGE SCALE GENOMIC DNA]</scope>
    <source>
        <strain evidence="2">MN2024</strain>
        <tissue evidence="2">Gills</tissue>
    </source>
</reference>
<sequence>MKLAVILLACLPFVFCAPEKRLVFDGITTFDVTHLKQTLQTMVNVLGSDTTEGACEKECHTLLTDPSSLLHHSCGLICHGFQDLVLHFQLSPHTTSA</sequence>
<evidence type="ECO:0000313" key="3">
    <source>
        <dbReference type="Proteomes" id="UP001634394"/>
    </source>
</evidence>
<accession>A0ABD3T4V7</accession>
<dbReference type="Proteomes" id="UP001634394">
    <property type="component" value="Unassembled WGS sequence"/>
</dbReference>
<feature type="chain" id="PRO_5044858403" evidence="1">
    <location>
        <begin position="17"/>
        <end position="97"/>
    </location>
</feature>
<keyword evidence="1" id="KW-0732">Signal</keyword>
<evidence type="ECO:0000256" key="1">
    <source>
        <dbReference type="SAM" id="SignalP"/>
    </source>
</evidence>
<feature type="signal peptide" evidence="1">
    <location>
        <begin position="1"/>
        <end position="16"/>
    </location>
</feature>